<proteinExistence type="predicted"/>
<evidence type="ECO:0000256" key="1">
    <source>
        <dbReference type="SAM" id="Phobius"/>
    </source>
</evidence>
<dbReference type="AlphaFoldDB" id="A0A5W7YDH0"/>
<name>A0A5W7YDH0_SALEN</name>
<comment type="caution">
    <text evidence="2">The sequence shown here is derived from an EMBL/GenBank/DDBJ whole genome shotgun (WGS) entry which is preliminary data.</text>
</comment>
<accession>A0A5W7YDH0</accession>
<dbReference type="EMBL" id="AAHMTV010000116">
    <property type="protein sequence ID" value="EBX9693607.1"/>
    <property type="molecule type" value="Genomic_DNA"/>
</dbReference>
<evidence type="ECO:0000313" key="2">
    <source>
        <dbReference type="EMBL" id="EBX9693607.1"/>
    </source>
</evidence>
<keyword evidence="1" id="KW-1133">Transmembrane helix</keyword>
<keyword evidence="1" id="KW-0472">Membrane</keyword>
<feature type="transmembrane region" description="Helical" evidence="1">
    <location>
        <begin position="35"/>
        <end position="55"/>
    </location>
</feature>
<reference evidence="2" key="1">
    <citation type="submission" date="2018-07" db="EMBL/GenBank/DDBJ databases">
        <authorList>
            <person name="Ashton P.M."/>
            <person name="Dallman T."/>
            <person name="Nair S."/>
            <person name="De Pinna E."/>
            <person name="Peters T."/>
            <person name="Grant K."/>
        </authorList>
    </citation>
    <scope>NUCLEOTIDE SEQUENCE</scope>
    <source>
        <strain evidence="2">484140</strain>
    </source>
</reference>
<sequence length="59" mass="6905">MEIWKSWLMNWNPSIVQFVTYPLQNSSNTVYENSLAIILTMTLSPSAMLLADFLFKKYN</sequence>
<protein>
    <submittedName>
        <fullName evidence="2">Uncharacterized protein</fullName>
    </submittedName>
</protein>
<gene>
    <name evidence="2" type="ORF">DUA99_23820</name>
</gene>
<organism evidence="2">
    <name type="scientific">Salmonella enteritidis</name>
    <dbReference type="NCBI Taxonomy" id="149539"/>
    <lineage>
        <taxon>Bacteria</taxon>
        <taxon>Pseudomonadati</taxon>
        <taxon>Pseudomonadota</taxon>
        <taxon>Gammaproteobacteria</taxon>
        <taxon>Enterobacterales</taxon>
        <taxon>Enterobacteriaceae</taxon>
        <taxon>Salmonella</taxon>
    </lineage>
</organism>
<keyword evidence="1" id="KW-0812">Transmembrane</keyword>